<dbReference type="GeneID" id="19466689"/>
<keyword evidence="3" id="KW-1185">Reference proteome</keyword>
<sequence length="67" mass="6985">MPANAAPARTTLPRSRTPLVVSTIVVGSVFFIGMKWRAVIARSEAAKHASSKDNLHVVAGERSGGGV</sequence>
<keyword evidence="1" id="KW-1133">Transmembrane helix</keyword>
<name>S3E1Y5_GLAL2</name>
<dbReference type="HOGENOM" id="CLU_2886387_0_0_1"/>
<dbReference type="RefSeq" id="XP_008080515.1">
    <property type="nucleotide sequence ID" value="XM_008082324.1"/>
</dbReference>
<dbReference type="EMBL" id="KE145359">
    <property type="protein sequence ID" value="EPE32503.1"/>
    <property type="molecule type" value="Genomic_DNA"/>
</dbReference>
<dbReference type="OMA" id="IGMKWRA"/>
<dbReference type="OrthoDB" id="3562691at2759"/>
<protein>
    <submittedName>
        <fullName evidence="2">Uncharacterized protein</fullName>
    </submittedName>
</protein>
<organism evidence="2 3">
    <name type="scientific">Glarea lozoyensis (strain ATCC 20868 / MF5171)</name>
    <dbReference type="NCBI Taxonomy" id="1116229"/>
    <lineage>
        <taxon>Eukaryota</taxon>
        <taxon>Fungi</taxon>
        <taxon>Dikarya</taxon>
        <taxon>Ascomycota</taxon>
        <taxon>Pezizomycotina</taxon>
        <taxon>Leotiomycetes</taxon>
        <taxon>Helotiales</taxon>
        <taxon>Helotiaceae</taxon>
        <taxon>Glarea</taxon>
    </lineage>
</organism>
<dbReference type="AlphaFoldDB" id="S3E1Y5"/>
<dbReference type="KEGG" id="glz:GLAREA_07637"/>
<feature type="transmembrane region" description="Helical" evidence="1">
    <location>
        <begin position="19"/>
        <end position="38"/>
    </location>
</feature>
<proteinExistence type="predicted"/>
<evidence type="ECO:0000313" key="3">
    <source>
        <dbReference type="Proteomes" id="UP000016922"/>
    </source>
</evidence>
<evidence type="ECO:0000313" key="2">
    <source>
        <dbReference type="EMBL" id="EPE32503.1"/>
    </source>
</evidence>
<keyword evidence="1" id="KW-0812">Transmembrane</keyword>
<accession>S3E1Y5</accession>
<reference evidence="2 3" key="1">
    <citation type="journal article" date="2013" name="BMC Genomics">
        <title>Genomics-driven discovery of the pneumocandin biosynthetic gene cluster in the fungus Glarea lozoyensis.</title>
        <authorList>
            <person name="Chen L."/>
            <person name="Yue Q."/>
            <person name="Zhang X."/>
            <person name="Xiang M."/>
            <person name="Wang C."/>
            <person name="Li S."/>
            <person name="Che Y."/>
            <person name="Ortiz-Lopez F.J."/>
            <person name="Bills G.F."/>
            <person name="Liu X."/>
            <person name="An Z."/>
        </authorList>
    </citation>
    <scope>NUCLEOTIDE SEQUENCE [LARGE SCALE GENOMIC DNA]</scope>
    <source>
        <strain evidence="3">ATCC 20868 / MF5171</strain>
    </source>
</reference>
<evidence type="ECO:0000256" key="1">
    <source>
        <dbReference type="SAM" id="Phobius"/>
    </source>
</evidence>
<gene>
    <name evidence="2" type="ORF">GLAREA_07637</name>
</gene>
<keyword evidence="1" id="KW-0472">Membrane</keyword>
<dbReference type="Proteomes" id="UP000016922">
    <property type="component" value="Unassembled WGS sequence"/>
</dbReference>